<feature type="region of interest" description="Disordered" evidence="1">
    <location>
        <begin position="1"/>
        <end position="77"/>
    </location>
</feature>
<feature type="compositionally biased region" description="Polar residues" evidence="1">
    <location>
        <begin position="68"/>
        <end position="77"/>
    </location>
</feature>
<sequence length="337" mass="35674">MYSPTATLPTSSTSAGDAIPTARRPELRLAIDSRLAIAPSAPPTATDTPSDTGDSPSPAESITDDAPPTSSVTSDSPHVSGVAGYFLMPPAHPQTSHLAPGNMHVAHPPPHLLPDPLYRFPSANIPDRVAHPATMHAPPVGAPRRLAHSSSLDSGMFAPSGPSSSSSTRAPLAHPYARIYAKKAAAPTVKRRKMWNHALEKSLFTPEEIATLGAPNRRAIYTASLENHIDQLHNQLLALGLFPVSMETLESYRGLNSKTAKSMVAGLHKDACDMKTKLMELERATQALYRDGLVQDQGPAGDSVESAASQARRHSVATTAYVYPNFFAPSGSSATIS</sequence>
<dbReference type="Proteomes" id="UP000703269">
    <property type="component" value="Unassembled WGS sequence"/>
</dbReference>
<feature type="compositionally biased region" description="Low complexity" evidence="1">
    <location>
        <begin position="43"/>
        <end position="59"/>
    </location>
</feature>
<reference evidence="2 3" key="1">
    <citation type="submission" date="2021-08" db="EMBL/GenBank/DDBJ databases">
        <title>Draft Genome Sequence of Phanerochaete sordida strain YK-624.</title>
        <authorList>
            <person name="Mori T."/>
            <person name="Dohra H."/>
            <person name="Suzuki T."/>
            <person name="Kawagishi H."/>
            <person name="Hirai H."/>
        </authorList>
    </citation>
    <scope>NUCLEOTIDE SEQUENCE [LARGE SCALE GENOMIC DNA]</scope>
    <source>
        <strain evidence="2 3">YK-624</strain>
    </source>
</reference>
<dbReference type="EMBL" id="BPQB01000007">
    <property type="protein sequence ID" value="GJE87580.1"/>
    <property type="molecule type" value="Genomic_DNA"/>
</dbReference>
<name>A0A9P3L9X5_9APHY</name>
<organism evidence="2 3">
    <name type="scientific">Phanerochaete sordida</name>
    <dbReference type="NCBI Taxonomy" id="48140"/>
    <lineage>
        <taxon>Eukaryota</taxon>
        <taxon>Fungi</taxon>
        <taxon>Dikarya</taxon>
        <taxon>Basidiomycota</taxon>
        <taxon>Agaricomycotina</taxon>
        <taxon>Agaricomycetes</taxon>
        <taxon>Polyporales</taxon>
        <taxon>Phanerochaetaceae</taxon>
        <taxon>Phanerochaete</taxon>
    </lineage>
</organism>
<evidence type="ECO:0000313" key="3">
    <source>
        <dbReference type="Proteomes" id="UP000703269"/>
    </source>
</evidence>
<comment type="caution">
    <text evidence="2">The sequence shown here is derived from an EMBL/GenBank/DDBJ whole genome shotgun (WGS) entry which is preliminary data.</text>
</comment>
<dbReference type="AlphaFoldDB" id="A0A9P3L9X5"/>
<gene>
    <name evidence="2" type="ORF">PsYK624_036630</name>
</gene>
<feature type="region of interest" description="Disordered" evidence="1">
    <location>
        <begin position="145"/>
        <end position="170"/>
    </location>
</feature>
<protein>
    <submittedName>
        <fullName evidence="2">Uncharacterized protein</fullName>
    </submittedName>
</protein>
<feature type="compositionally biased region" description="Low complexity" evidence="1">
    <location>
        <begin position="1"/>
        <end position="15"/>
    </location>
</feature>
<keyword evidence="3" id="KW-1185">Reference proteome</keyword>
<accession>A0A9P3L9X5</accession>
<dbReference type="OrthoDB" id="3245901at2759"/>
<proteinExistence type="predicted"/>
<evidence type="ECO:0000313" key="2">
    <source>
        <dbReference type="EMBL" id="GJE87580.1"/>
    </source>
</evidence>
<evidence type="ECO:0000256" key="1">
    <source>
        <dbReference type="SAM" id="MobiDB-lite"/>
    </source>
</evidence>